<evidence type="ECO:0000256" key="1">
    <source>
        <dbReference type="ARBA" id="ARBA00009995"/>
    </source>
</evidence>
<proteinExistence type="inferred from homology"/>
<keyword evidence="3" id="KW-0328">Glycosyltransferase</keyword>
<sequence>MDATAGADSDSSRPLHIAIFPWLAFGHLLPCLELAERLASRGQRVSFVSTPRILSRLRPVAPALAALVDFVALPFPRVDGIPEGVEATSDLPPGKAELHREALDRLAPAFSAFLDAAFADGNKVDWVLVDSFHACIADVAHEHKVPCMLNMPYSAASSVDYGLPDPKDLDNPLTPSVIRRFVETFEKCKLIAYRSSYEFEPESMPLLTGIFGKPVVPVGLLPPPPAVATNAASDDAALSWLDGQPSKSVVYVAFGSEYPMTVKQVHEIALGLELAGTRFLWALKNPSGVPSDEDVLPPGFEERTRGRGSVVTGWVPQTSILGHGAVGAFMMHCGWGSTIEGLQYGQPMIIMPVLGDHLSTARVMHERKIGMKVRKDTKDEAFLGDDIAKAIRAVMVDEESKGIYAANAKKMQEILEDEKCNQRYIDEFIQCLRTYKD</sequence>
<organism evidence="5 6">
    <name type="scientific">Urochloa decumbens</name>
    <dbReference type="NCBI Taxonomy" id="240449"/>
    <lineage>
        <taxon>Eukaryota</taxon>
        <taxon>Viridiplantae</taxon>
        <taxon>Streptophyta</taxon>
        <taxon>Embryophyta</taxon>
        <taxon>Tracheophyta</taxon>
        <taxon>Spermatophyta</taxon>
        <taxon>Magnoliopsida</taxon>
        <taxon>Liliopsida</taxon>
        <taxon>Poales</taxon>
        <taxon>Poaceae</taxon>
        <taxon>PACMAD clade</taxon>
        <taxon>Panicoideae</taxon>
        <taxon>Panicodae</taxon>
        <taxon>Paniceae</taxon>
        <taxon>Melinidinae</taxon>
        <taxon>Urochloa</taxon>
    </lineage>
</organism>
<dbReference type="PANTHER" id="PTHR48049:SF60">
    <property type="entry name" value="UDP-GLYCOSYLTRANSFERASE 91B1"/>
    <property type="match status" value="1"/>
</dbReference>
<dbReference type="PROSITE" id="PS00375">
    <property type="entry name" value="UDPGT"/>
    <property type="match status" value="1"/>
</dbReference>
<dbReference type="CDD" id="cd03784">
    <property type="entry name" value="GT1_Gtf-like"/>
    <property type="match status" value="1"/>
</dbReference>
<dbReference type="PANTHER" id="PTHR48049">
    <property type="entry name" value="GLYCOSYLTRANSFERASE"/>
    <property type="match status" value="1"/>
</dbReference>
<keyword evidence="2 3" id="KW-0808">Transferase</keyword>
<dbReference type="GO" id="GO:0016757">
    <property type="term" value="F:glycosyltransferase activity"/>
    <property type="evidence" value="ECO:0007669"/>
    <property type="project" value="UniProtKB-KW"/>
</dbReference>
<dbReference type="AlphaFoldDB" id="A0ABC9G223"/>
<dbReference type="Gene3D" id="3.40.50.2000">
    <property type="entry name" value="Glycogen Phosphorylase B"/>
    <property type="match status" value="2"/>
</dbReference>
<gene>
    <name evidence="5" type="ORF">URODEC1_LOCUS111662</name>
</gene>
<dbReference type="EC" id="2.4.1.-" evidence="4"/>
<dbReference type="FunFam" id="3.40.50.2000:FF:000037">
    <property type="entry name" value="Glycosyltransferase"/>
    <property type="match status" value="1"/>
</dbReference>
<dbReference type="Pfam" id="PF00201">
    <property type="entry name" value="UDPGT"/>
    <property type="match status" value="1"/>
</dbReference>
<accession>A0ABC9G223</accession>
<dbReference type="InterPro" id="IPR035595">
    <property type="entry name" value="UDP_glycos_trans_CS"/>
</dbReference>
<evidence type="ECO:0000313" key="5">
    <source>
        <dbReference type="EMBL" id="CAL5086559.1"/>
    </source>
</evidence>
<evidence type="ECO:0000313" key="6">
    <source>
        <dbReference type="Proteomes" id="UP001497457"/>
    </source>
</evidence>
<evidence type="ECO:0000256" key="2">
    <source>
        <dbReference type="ARBA" id="ARBA00022679"/>
    </source>
</evidence>
<comment type="similarity">
    <text evidence="1 3">Belongs to the UDP-glycosyltransferase family.</text>
</comment>
<dbReference type="InterPro" id="IPR002213">
    <property type="entry name" value="UDP_glucos_trans"/>
</dbReference>
<evidence type="ECO:0000256" key="4">
    <source>
        <dbReference type="RuleBase" id="RU362057"/>
    </source>
</evidence>
<name>A0ABC9G223_9POAL</name>
<protein>
    <recommendedName>
        <fullName evidence="4">Glycosyltransferase</fullName>
        <ecNumber evidence="4">2.4.1.-</ecNumber>
    </recommendedName>
</protein>
<dbReference type="EMBL" id="OZ075118">
    <property type="protein sequence ID" value="CAL5086559.1"/>
    <property type="molecule type" value="Genomic_DNA"/>
</dbReference>
<dbReference type="SUPFAM" id="SSF53756">
    <property type="entry name" value="UDP-Glycosyltransferase/glycogen phosphorylase"/>
    <property type="match status" value="1"/>
</dbReference>
<keyword evidence="6" id="KW-1185">Reference proteome</keyword>
<reference evidence="5" key="1">
    <citation type="submission" date="2024-10" db="EMBL/GenBank/DDBJ databases">
        <authorList>
            <person name="Ryan C."/>
        </authorList>
    </citation>
    <scope>NUCLEOTIDE SEQUENCE [LARGE SCALE GENOMIC DNA]</scope>
</reference>
<evidence type="ECO:0000256" key="3">
    <source>
        <dbReference type="RuleBase" id="RU003718"/>
    </source>
</evidence>
<dbReference type="Proteomes" id="UP001497457">
    <property type="component" value="Chromosome 8b"/>
</dbReference>
<dbReference type="InterPro" id="IPR050481">
    <property type="entry name" value="UDP-glycosyltransf_plant"/>
</dbReference>